<feature type="non-terminal residue" evidence="1">
    <location>
        <position position="1"/>
    </location>
</feature>
<dbReference type="Proteomes" id="UP000789366">
    <property type="component" value="Unassembled WGS sequence"/>
</dbReference>
<reference evidence="1" key="1">
    <citation type="submission" date="2021-06" db="EMBL/GenBank/DDBJ databases">
        <authorList>
            <person name="Kallberg Y."/>
            <person name="Tangrot J."/>
            <person name="Rosling A."/>
        </authorList>
    </citation>
    <scope>NUCLEOTIDE SEQUENCE</scope>
    <source>
        <strain evidence="1">28 12/20/2015</strain>
    </source>
</reference>
<gene>
    <name evidence="1" type="ORF">SPELUC_LOCUS3992</name>
</gene>
<sequence length="69" mass="7914">LAFKVVGRSRSGEEATIMEEEYKKFIYTFPLDNNIKDLLPQVSGGGKENDSTLVVKRLLEELFLEKECF</sequence>
<accession>A0ACA9LC03</accession>
<name>A0ACA9LC03_9GLOM</name>
<organism evidence="1 2">
    <name type="scientific">Cetraspora pellucida</name>
    <dbReference type="NCBI Taxonomy" id="1433469"/>
    <lineage>
        <taxon>Eukaryota</taxon>
        <taxon>Fungi</taxon>
        <taxon>Fungi incertae sedis</taxon>
        <taxon>Mucoromycota</taxon>
        <taxon>Glomeromycotina</taxon>
        <taxon>Glomeromycetes</taxon>
        <taxon>Diversisporales</taxon>
        <taxon>Gigasporaceae</taxon>
        <taxon>Cetraspora</taxon>
    </lineage>
</organism>
<evidence type="ECO:0000313" key="1">
    <source>
        <dbReference type="EMBL" id="CAG8522328.1"/>
    </source>
</evidence>
<dbReference type="EMBL" id="CAJVPW010003317">
    <property type="protein sequence ID" value="CAG8522328.1"/>
    <property type="molecule type" value="Genomic_DNA"/>
</dbReference>
<proteinExistence type="predicted"/>
<keyword evidence="2" id="KW-1185">Reference proteome</keyword>
<comment type="caution">
    <text evidence="1">The sequence shown here is derived from an EMBL/GenBank/DDBJ whole genome shotgun (WGS) entry which is preliminary data.</text>
</comment>
<protein>
    <submittedName>
        <fullName evidence="1">5475_t:CDS:1</fullName>
    </submittedName>
</protein>
<evidence type="ECO:0000313" key="2">
    <source>
        <dbReference type="Proteomes" id="UP000789366"/>
    </source>
</evidence>